<accession>A0A2M7W394</accession>
<dbReference type="EMBL" id="PFQB01000002">
    <property type="protein sequence ID" value="PJA15966.1"/>
    <property type="molecule type" value="Genomic_DNA"/>
</dbReference>
<protein>
    <recommendedName>
        <fullName evidence="6">Short-chain dehydrogenase</fullName>
    </recommendedName>
</protein>
<proteinExistence type="inferred from homology"/>
<dbReference type="PANTHER" id="PTHR44196:SF1">
    <property type="entry name" value="DEHYDROGENASE_REDUCTASE SDR FAMILY MEMBER 7B"/>
    <property type="match status" value="1"/>
</dbReference>
<evidence type="ECO:0000256" key="2">
    <source>
        <dbReference type="ARBA" id="ARBA00023002"/>
    </source>
</evidence>
<comment type="caution">
    <text evidence="4">The sequence shown here is derived from an EMBL/GenBank/DDBJ whole genome shotgun (WGS) entry which is preliminary data.</text>
</comment>
<dbReference type="AlphaFoldDB" id="A0A2M7W394"/>
<dbReference type="Pfam" id="PF00106">
    <property type="entry name" value="adh_short"/>
    <property type="match status" value="1"/>
</dbReference>
<dbReference type="GO" id="GO:0016020">
    <property type="term" value="C:membrane"/>
    <property type="evidence" value="ECO:0007669"/>
    <property type="project" value="TreeGrafter"/>
</dbReference>
<dbReference type="PRINTS" id="PR00081">
    <property type="entry name" value="GDHRDH"/>
</dbReference>
<dbReference type="InterPro" id="IPR036291">
    <property type="entry name" value="NAD(P)-bd_dom_sf"/>
</dbReference>
<dbReference type="Gene3D" id="3.40.50.720">
    <property type="entry name" value="NAD(P)-binding Rossmann-like Domain"/>
    <property type="match status" value="1"/>
</dbReference>
<evidence type="ECO:0000313" key="5">
    <source>
        <dbReference type="Proteomes" id="UP000228952"/>
    </source>
</evidence>
<dbReference type="Proteomes" id="UP000228952">
    <property type="component" value="Unassembled WGS sequence"/>
</dbReference>
<dbReference type="SUPFAM" id="SSF51735">
    <property type="entry name" value="NAD(P)-binding Rossmann-fold domains"/>
    <property type="match status" value="1"/>
</dbReference>
<dbReference type="PANTHER" id="PTHR44196">
    <property type="entry name" value="DEHYDROGENASE/REDUCTASE SDR FAMILY MEMBER 7B"/>
    <property type="match status" value="1"/>
</dbReference>
<gene>
    <name evidence="4" type="ORF">COX64_00035</name>
</gene>
<evidence type="ECO:0000256" key="1">
    <source>
        <dbReference type="ARBA" id="ARBA00006484"/>
    </source>
</evidence>
<name>A0A2M7W394_9BACT</name>
<comment type="similarity">
    <text evidence="1 3">Belongs to the short-chain dehydrogenases/reductases (SDR) family.</text>
</comment>
<evidence type="ECO:0008006" key="6">
    <source>
        <dbReference type="Google" id="ProtNLM"/>
    </source>
</evidence>
<organism evidence="4 5">
    <name type="scientific">Candidatus Dojkabacteria bacterium CG_4_10_14_0_2_um_filter_Dojkabacteria_WS6_41_15</name>
    <dbReference type="NCBI Taxonomy" id="2014249"/>
    <lineage>
        <taxon>Bacteria</taxon>
        <taxon>Candidatus Dojkabacteria</taxon>
    </lineage>
</organism>
<keyword evidence="2" id="KW-0560">Oxidoreductase</keyword>
<sequence length="245" mass="27214">MKVAIITGTSSGLGKAFAQALLYLGWKVYGISRREAPELMAHSNFRQIIMDLAKPLDKQLLTKEIQEKKIDLLVNNAGVCITGPADQWDEAAYNNTFRIQYTTPMELLSYFVNMLKDGQIINILSDAAVLGWESFGLFGASKAALLLHSKSYAKEHPEIKLLNIHPSSVDTPMTDTVSQEAIAERHNFMEVQEIVGLFLQAITGVLSLPTGSSIFAHNQWEAPDLRELGSNIYLYNVESKSLIKL</sequence>
<evidence type="ECO:0000256" key="3">
    <source>
        <dbReference type="RuleBase" id="RU000363"/>
    </source>
</evidence>
<reference evidence="5" key="1">
    <citation type="submission" date="2017-09" db="EMBL/GenBank/DDBJ databases">
        <title>Depth-based differentiation of microbial function through sediment-hosted aquifers and enrichment of novel symbionts in the deep terrestrial subsurface.</title>
        <authorList>
            <person name="Probst A.J."/>
            <person name="Ladd B."/>
            <person name="Jarett J.K."/>
            <person name="Geller-Mcgrath D.E."/>
            <person name="Sieber C.M.K."/>
            <person name="Emerson J.B."/>
            <person name="Anantharaman K."/>
            <person name="Thomas B.C."/>
            <person name="Malmstrom R."/>
            <person name="Stieglmeier M."/>
            <person name="Klingl A."/>
            <person name="Woyke T."/>
            <person name="Ryan C.M."/>
            <person name="Banfield J.F."/>
        </authorList>
    </citation>
    <scope>NUCLEOTIDE SEQUENCE [LARGE SCALE GENOMIC DNA]</scope>
</reference>
<dbReference type="CDD" id="cd05233">
    <property type="entry name" value="SDR_c"/>
    <property type="match status" value="1"/>
</dbReference>
<evidence type="ECO:0000313" key="4">
    <source>
        <dbReference type="EMBL" id="PJA15966.1"/>
    </source>
</evidence>
<dbReference type="GO" id="GO:0016491">
    <property type="term" value="F:oxidoreductase activity"/>
    <property type="evidence" value="ECO:0007669"/>
    <property type="project" value="UniProtKB-KW"/>
</dbReference>
<dbReference type="InterPro" id="IPR002347">
    <property type="entry name" value="SDR_fam"/>
</dbReference>
<dbReference type="PRINTS" id="PR00080">
    <property type="entry name" value="SDRFAMILY"/>
</dbReference>